<proteinExistence type="predicted"/>
<dbReference type="EMBL" id="SRPY01000421">
    <property type="protein sequence ID" value="KAG5924294.1"/>
    <property type="molecule type" value="Genomic_DNA"/>
</dbReference>
<gene>
    <name evidence="2" type="ORF">E4U42_004711</name>
</gene>
<feature type="non-terminal residue" evidence="2">
    <location>
        <position position="1"/>
    </location>
</feature>
<evidence type="ECO:0000256" key="1">
    <source>
        <dbReference type="SAM" id="MobiDB-lite"/>
    </source>
</evidence>
<name>A0A8K0NG16_9HYPO</name>
<dbReference type="AlphaFoldDB" id="A0A8K0NG16"/>
<evidence type="ECO:0000313" key="2">
    <source>
        <dbReference type="EMBL" id="KAG5924294.1"/>
    </source>
</evidence>
<comment type="caution">
    <text evidence="2">The sequence shown here is derived from an EMBL/GenBank/DDBJ whole genome shotgun (WGS) entry which is preliminary data.</text>
</comment>
<feature type="compositionally biased region" description="Basic residues" evidence="1">
    <location>
        <begin position="1"/>
        <end position="24"/>
    </location>
</feature>
<organism evidence="2 3">
    <name type="scientific">Claviceps africana</name>
    <dbReference type="NCBI Taxonomy" id="83212"/>
    <lineage>
        <taxon>Eukaryota</taxon>
        <taxon>Fungi</taxon>
        <taxon>Dikarya</taxon>
        <taxon>Ascomycota</taxon>
        <taxon>Pezizomycotina</taxon>
        <taxon>Sordariomycetes</taxon>
        <taxon>Hypocreomycetidae</taxon>
        <taxon>Hypocreales</taxon>
        <taxon>Clavicipitaceae</taxon>
        <taxon>Claviceps</taxon>
    </lineage>
</organism>
<evidence type="ECO:0000313" key="3">
    <source>
        <dbReference type="Proteomes" id="UP000811619"/>
    </source>
</evidence>
<feature type="compositionally biased region" description="Basic residues" evidence="1">
    <location>
        <begin position="53"/>
        <end position="79"/>
    </location>
</feature>
<protein>
    <submittedName>
        <fullName evidence="2">Uncharacterized protein</fullName>
    </submittedName>
</protein>
<accession>A0A8K0NG16</accession>
<feature type="region of interest" description="Disordered" evidence="1">
    <location>
        <begin position="1"/>
        <end position="115"/>
    </location>
</feature>
<sequence length="115" mass="12492">PRRAQGRRRVVRLLRHGPHARRHGPAAACPHECLPPGVAGPGGGRPAALPAWRHPHGARSRQRRGRRRLPPHHGPGRGRHYADPARRGDCRRDGGRGRGAAQAGGCVSRSREQVV</sequence>
<keyword evidence="3" id="KW-1185">Reference proteome</keyword>
<dbReference type="Proteomes" id="UP000811619">
    <property type="component" value="Unassembled WGS sequence"/>
</dbReference>
<feature type="non-terminal residue" evidence="2">
    <location>
        <position position="115"/>
    </location>
</feature>
<reference evidence="2" key="1">
    <citation type="journal article" date="2020" name="bioRxiv">
        <title>Whole genome comparisons of ergot fungi reveals the divergence and evolution of species within the genus Claviceps are the result of varying mechanisms driving genome evolution and host range expansion.</title>
        <authorList>
            <person name="Wyka S.A."/>
            <person name="Mondo S.J."/>
            <person name="Liu M."/>
            <person name="Dettman J."/>
            <person name="Nalam V."/>
            <person name="Broders K.D."/>
        </authorList>
    </citation>
    <scope>NUCLEOTIDE SEQUENCE</scope>
    <source>
        <strain evidence="2">CCC 489</strain>
    </source>
</reference>
<feature type="compositionally biased region" description="Basic and acidic residues" evidence="1">
    <location>
        <begin position="80"/>
        <end position="96"/>
    </location>
</feature>